<evidence type="ECO:0000313" key="5">
    <source>
        <dbReference type="Proteomes" id="UP001198151"/>
    </source>
</evidence>
<feature type="domain" description="HTH cro/C1-type" evidence="3">
    <location>
        <begin position="7"/>
        <end position="61"/>
    </location>
</feature>
<dbReference type="CDD" id="cd00093">
    <property type="entry name" value="HTH_XRE"/>
    <property type="match status" value="1"/>
</dbReference>
<reference evidence="4 5" key="1">
    <citation type="submission" date="2021-10" db="EMBL/GenBank/DDBJ databases">
        <title>Anaerobic single-cell dispensing facilitates the cultivation of human gut bacteria.</title>
        <authorList>
            <person name="Afrizal A."/>
        </authorList>
    </citation>
    <scope>NUCLEOTIDE SEQUENCE [LARGE SCALE GENOMIC DNA]</scope>
    <source>
        <strain evidence="4 5">CLA-AA-H200</strain>
    </source>
</reference>
<dbReference type="InterPro" id="IPR010982">
    <property type="entry name" value="Lambda_DNA-bd_dom_sf"/>
</dbReference>
<dbReference type="RefSeq" id="WP_087166405.1">
    <property type="nucleotide sequence ID" value="NZ_JAJEQX010000021.1"/>
</dbReference>
<protein>
    <submittedName>
        <fullName evidence="4">Helix-turn-helix domain-containing protein</fullName>
    </submittedName>
</protein>
<dbReference type="Proteomes" id="UP001198151">
    <property type="component" value="Unassembled WGS sequence"/>
</dbReference>
<proteinExistence type="predicted"/>
<dbReference type="EMBL" id="JAJEQX010000021">
    <property type="protein sequence ID" value="MCC2255089.1"/>
    <property type="molecule type" value="Genomic_DNA"/>
</dbReference>
<comment type="caution">
    <text evidence="4">The sequence shown here is derived from an EMBL/GenBank/DDBJ whole genome shotgun (WGS) entry which is preliminary data.</text>
</comment>
<evidence type="ECO:0000256" key="2">
    <source>
        <dbReference type="SAM" id="Phobius"/>
    </source>
</evidence>
<feature type="transmembrane region" description="Helical" evidence="2">
    <location>
        <begin position="127"/>
        <end position="148"/>
    </location>
</feature>
<name>A0ABS8G2C5_9FIRM</name>
<organism evidence="4 5">
    <name type="scientific">Ruminococcus turbiniformis</name>
    <dbReference type="NCBI Taxonomy" id="2881258"/>
    <lineage>
        <taxon>Bacteria</taxon>
        <taxon>Bacillati</taxon>
        <taxon>Bacillota</taxon>
        <taxon>Clostridia</taxon>
        <taxon>Eubacteriales</taxon>
        <taxon>Oscillospiraceae</taxon>
        <taxon>Ruminococcus</taxon>
    </lineage>
</organism>
<keyword evidence="2" id="KW-0812">Transmembrane</keyword>
<dbReference type="InterPro" id="IPR001387">
    <property type="entry name" value="Cro/C1-type_HTH"/>
</dbReference>
<feature type="transmembrane region" description="Helical" evidence="2">
    <location>
        <begin position="184"/>
        <end position="200"/>
    </location>
</feature>
<keyword evidence="1" id="KW-0238">DNA-binding</keyword>
<dbReference type="SUPFAM" id="SSF47413">
    <property type="entry name" value="lambda repressor-like DNA-binding domains"/>
    <property type="match status" value="1"/>
</dbReference>
<dbReference type="PANTHER" id="PTHR46558:SF4">
    <property type="entry name" value="DNA-BIDING PHAGE PROTEIN"/>
    <property type="match status" value="1"/>
</dbReference>
<dbReference type="PROSITE" id="PS50943">
    <property type="entry name" value="HTH_CROC1"/>
    <property type="match status" value="1"/>
</dbReference>
<sequence length="206" mass="23549">MEFNEKLQQLRTGKNLTQEQLAEQLYVSRTAISKWESGKGYPNIESLKCISKFFSVTIDELLSGEELITLAETENRSNLKKIYSFIYGILDMMAVTFILLPLYGNGNLVDGYIYSVNLLSFTDTTPIYLAIYWIVFIVLIALGIAKLMCVCFEKESWSNIITKCSLVLSTLFICFFAAARQPYVTALMFLLFVAKIFVWIKQTQTK</sequence>
<dbReference type="PANTHER" id="PTHR46558">
    <property type="entry name" value="TRACRIPTIONAL REGULATORY PROTEIN-RELATED-RELATED"/>
    <property type="match status" value="1"/>
</dbReference>
<keyword evidence="5" id="KW-1185">Reference proteome</keyword>
<feature type="transmembrane region" description="Helical" evidence="2">
    <location>
        <begin position="85"/>
        <end position="104"/>
    </location>
</feature>
<dbReference type="Gene3D" id="1.10.260.40">
    <property type="entry name" value="lambda repressor-like DNA-binding domains"/>
    <property type="match status" value="1"/>
</dbReference>
<accession>A0ABS8G2C5</accession>
<evidence type="ECO:0000259" key="3">
    <source>
        <dbReference type="PROSITE" id="PS50943"/>
    </source>
</evidence>
<dbReference type="Pfam" id="PF01381">
    <property type="entry name" value="HTH_3"/>
    <property type="match status" value="1"/>
</dbReference>
<evidence type="ECO:0000256" key="1">
    <source>
        <dbReference type="ARBA" id="ARBA00023125"/>
    </source>
</evidence>
<keyword evidence="2" id="KW-1133">Transmembrane helix</keyword>
<dbReference type="SMART" id="SM00530">
    <property type="entry name" value="HTH_XRE"/>
    <property type="match status" value="1"/>
</dbReference>
<evidence type="ECO:0000313" key="4">
    <source>
        <dbReference type="EMBL" id="MCC2255089.1"/>
    </source>
</evidence>
<gene>
    <name evidence="4" type="ORF">LKD70_11770</name>
</gene>
<keyword evidence="2" id="KW-0472">Membrane</keyword>
<feature type="transmembrane region" description="Helical" evidence="2">
    <location>
        <begin position="160"/>
        <end position="178"/>
    </location>
</feature>